<evidence type="ECO:0000313" key="7">
    <source>
        <dbReference type="Proteomes" id="UP000025047"/>
    </source>
</evidence>
<dbReference type="STRING" id="1122180.Lokhon_03023"/>
<protein>
    <recommendedName>
        <fullName evidence="4">Leucyl/phenylalanyl-tRNA--protein transferase</fullName>
        <ecNumber evidence="4">2.3.2.6</ecNumber>
    </recommendedName>
    <alternativeName>
        <fullName evidence="4">L/F-transferase</fullName>
    </alternativeName>
    <alternativeName>
        <fullName evidence="4">Leucyltransferase</fullName>
    </alternativeName>
    <alternativeName>
        <fullName evidence="4">Phenyalanyltransferase</fullName>
    </alternativeName>
</protein>
<comment type="catalytic activity">
    <reaction evidence="4">
        <text>N-terminal L-arginyl-[protein] + L-leucyl-tRNA(Leu) = N-terminal L-leucyl-L-arginyl-[protein] + tRNA(Leu) + H(+)</text>
        <dbReference type="Rhea" id="RHEA:50416"/>
        <dbReference type="Rhea" id="RHEA-COMP:9613"/>
        <dbReference type="Rhea" id="RHEA-COMP:9622"/>
        <dbReference type="Rhea" id="RHEA-COMP:12672"/>
        <dbReference type="Rhea" id="RHEA-COMP:12673"/>
        <dbReference type="ChEBI" id="CHEBI:15378"/>
        <dbReference type="ChEBI" id="CHEBI:64719"/>
        <dbReference type="ChEBI" id="CHEBI:78442"/>
        <dbReference type="ChEBI" id="CHEBI:78494"/>
        <dbReference type="ChEBI" id="CHEBI:133044"/>
        <dbReference type="EC" id="2.3.2.6"/>
    </reaction>
</comment>
<dbReference type="EMBL" id="APGJ01000007">
    <property type="protein sequence ID" value="EYD71375.1"/>
    <property type="molecule type" value="Genomic_DNA"/>
</dbReference>
<sequence length="217" mass="24021">MSLRPQPRLTPELLLHGYAQGVFPMAESRDDPEIFWVDPRQRGVLPLGGLRISRSLARRMRRGGFEIAVNRDFTGVLSGCADRSETWINAEIFDLYTALHRMGFAHSVEVRHDGELTGGIYGVTLGAAFFGESMFSRRTDASKLAMAWLVDRLRLGGFALFDAQFLTPHLASLGFEEVPRARYRAALATALEQRGDFDAPGAPAPAQDVLQRNAQTS</sequence>
<comment type="subcellular location">
    <subcellularLocation>
        <location evidence="4">Cytoplasm</location>
    </subcellularLocation>
</comment>
<dbReference type="InterPro" id="IPR042203">
    <property type="entry name" value="Leu/Phe-tRNA_Trfase_C"/>
</dbReference>
<keyword evidence="2 4" id="KW-0808">Transferase</keyword>
<name>A0A017HAN1_9RHOB</name>
<comment type="catalytic activity">
    <reaction evidence="4">
        <text>L-phenylalanyl-tRNA(Phe) + an N-terminal L-alpha-aminoacyl-[protein] = an N-terminal L-phenylalanyl-L-alpha-aminoacyl-[protein] + tRNA(Phe)</text>
        <dbReference type="Rhea" id="RHEA:43632"/>
        <dbReference type="Rhea" id="RHEA-COMP:9668"/>
        <dbReference type="Rhea" id="RHEA-COMP:9699"/>
        <dbReference type="Rhea" id="RHEA-COMP:10636"/>
        <dbReference type="Rhea" id="RHEA-COMP:10637"/>
        <dbReference type="ChEBI" id="CHEBI:78442"/>
        <dbReference type="ChEBI" id="CHEBI:78531"/>
        <dbReference type="ChEBI" id="CHEBI:78597"/>
        <dbReference type="ChEBI" id="CHEBI:83561"/>
        <dbReference type="EC" id="2.3.2.6"/>
    </reaction>
</comment>
<dbReference type="InterPro" id="IPR016181">
    <property type="entry name" value="Acyl_CoA_acyltransferase"/>
</dbReference>
<dbReference type="eggNOG" id="COG2360">
    <property type="taxonomic scope" value="Bacteria"/>
</dbReference>
<dbReference type="PANTHER" id="PTHR30098">
    <property type="entry name" value="LEUCYL/PHENYLALANYL-TRNA--PROTEIN TRANSFERASE"/>
    <property type="match status" value="1"/>
</dbReference>
<dbReference type="Gene3D" id="3.40.630.70">
    <property type="entry name" value="Leucyl/phenylalanyl-tRNA-protein transferase, C-terminal domain"/>
    <property type="match status" value="1"/>
</dbReference>
<keyword evidence="3 4" id="KW-0012">Acyltransferase</keyword>
<gene>
    <name evidence="4" type="primary">aat</name>
    <name evidence="6" type="ORF">Lokhon_03023</name>
</gene>
<comment type="similarity">
    <text evidence="4">Belongs to the L/F-transferase family.</text>
</comment>
<comment type="function">
    <text evidence="4">Functions in the N-end rule pathway of protein degradation where it conjugates Leu, Phe and, less efficiently, Met from aminoacyl-tRNAs to the N-termini of proteins containing an N-terminal arginine or lysine.</text>
</comment>
<dbReference type="PATRIC" id="fig|1122180.6.peg.3003"/>
<dbReference type="InterPro" id="IPR004616">
    <property type="entry name" value="Leu/Phe-tRNA_Trfase"/>
</dbReference>
<organism evidence="6 7">
    <name type="scientific">Limimaricola hongkongensis DSM 17492</name>
    <dbReference type="NCBI Taxonomy" id="1122180"/>
    <lineage>
        <taxon>Bacteria</taxon>
        <taxon>Pseudomonadati</taxon>
        <taxon>Pseudomonadota</taxon>
        <taxon>Alphaproteobacteria</taxon>
        <taxon>Rhodobacterales</taxon>
        <taxon>Paracoccaceae</taxon>
        <taxon>Limimaricola</taxon>
    </lineage>
</organism>
<dbReference type="HAMAP" id="MF_00688">
    <property type="entry name" value="Leu_Phe_trans"/>
    <property type="match status" value="1"/>
</dbReference>
<feature type="region of interest" description="Disordered" evidence="5">
    <location>
        <begin position="196"/>
        <end position="217"/>
    </location>
</feature>
<dbReference type="EC" id="2.3.2.6" evidence="4"/>
<dbReference type="SUPFAM" id="SSF55729">
    <property type="entry name" value="Acyl-CoA N-acyltransferases (Nat)"/>
    <property type="match status" value="1"/>
</dbReference>
<dbReference type="PANTHER" id="PTHR30098:SF2">
    <property type="entry name" value="LEUCYL_PHENYLALANYL-TRNA--PROTEIN TRANSFERASE"/>
    <property type="match status" value="1"/>
</dbReference>
<dbReference type="GO" id="GO:0005737">
    <property type="term" value="C:cytoplasm"/>
    <property type="evidence" value="ECO:0007669"/>
    <property type="project" value="UniProtKB-SubCell"/>
</dbReference>
<evidence type="ECO:0000313" key="6">
    <source>
        <dbReference type="EMBL" id="EYD71375.1"/>
    </source>
</evidence>
<evidence type="ECO:0000256" key="1">
    <source>
        <dbReference type="ARBA" id="ARBA00022490"/>
    </source>
</evidence>
<dbReference type="HOGENOM" id="CLU_075045_1_1_5"/>
<evidence type="ECO:0000256" key="3">
    <source>
        <dbReference type="ARBA" id="ARBA00023315"/>
    </source>
</evidence>
<dbReference type="AlphaFoldDB" id="A0A017HAN1"/>
<dbReference type="OrthoDB" id="9790282at2"/>
<dbReference type="GO" id="GO:0008914">
    <property type="term" value="F:leucyl-tRNA--protein transferase activity"/>
    <property type="evidence" value="ECO:0007669"/>
    <property type="project" value="UniProtKB-UniRule"/>
</dbReference>
<reference evidence="6 7" key="1">
    <citation type="submission" date="2013-03" db="EMBL/GenBank/DDBJ databases">
        <authorList>
            <person name="Fiebig A."/>
            <person name="Goeker M."/>
            <person name="Klenk H.-P.P."/>
        </authorList>
    </citation>
    <scope>NUCLEOTIDE SEQUENCE [LARGE SCALE GENOMIC DNA]</scope>
    <source>
        <strain evidence="6 7">DSM 17492</strain>
    </source>
</reference>
<dbReference type="Proteomes" id="UP000025047">
    <property type="component" value="Unassembled WGS sequence"/>
</dbReference>
<accession>A0A017HAN1</accession>
<evidence type="ECO:0000256" key="2">
    <source>
        <dbReference type="ARBA" id="ARBA00022679"/>
    </source>
</evidence>
<dbReference type="GO" id="GO:0030163">
    <property type="term" value="P:protein catabolic process"/>
    <property type="evidence" value="ECO:0007669"/>
    <property type="project" value="UniProtKB-UniRule"/>
</dbReference>
<keyword evidence="1 4" id="KW-0963">Cytoplasm</keyword>
<comment type="caution">
    <text evidence="6">The sequence shown here is derived from an EMBL/GenBank/DDBJ whole genome shotgun (WGS) entry which is preliminary data.</text>
</comment>
<dbReference type="RefSeq" id="WP_017927461.1">
    <property type="nucleotide sequence ID" value="NZ_KB822995.1"/>
</dbReference>
<comment type="catalytic activity">
    <reaction evidence="4">
        <text>N-terminal L-lysyl-[protein] + L-leucyl-tRNA(Leu) = N-terminal L-leucyl-L-lysyl-[protein] + tRNA(Leu) + H(+)</text>
        <dbReference type="Rhea" id="RHEA:12340"/>
        <dbReference type="Rhea" id="RHEA-COMP:9613"/>
        <dbReference type="Rhea" id="RHEA-COMP:9622"/>
        <dbReference type="Rhea" id="RHEA-COMP:12670"/>
        <dbReference type="Rhea" id="RHEA-COMP:12671"/>
        <dbReference type="ChEBI" id="CHEBI:15378"/>
        <dbReference type="ChEBI" id="CHEBI:65249"/>
        <dbReference type="ChEBI" id="CHEBI:78442"/>
        <dbReference type="ChEBI" id="CHEBI:78494"/>
        <dbReference type="ChEBI" id="CHEBI:133043"/>
        <dbReference type="EC" id="2.3.2.6"/>
    </reaction>
</comment>
<proteinExistence type="inferred from homology"/>
<dbReference type="Pfam" id="PF03588">
    <property type="entry name" value="Leu_Phe_trans"/>
    <property type="match status" value="1"/>
</dbReference>
<evidence type="ECO:0000256" key="5">
    <source>
        <dbReference type="SAM" id="MobiDB-lite"/>
    </source>
</evidence>
<dbReference type="NCBIfam" id="TIGR00667">
    <property type="entry name" value="aat"/>
    <property type="match status" value="1"/>
</dbReference>
<evidence type="ECO:0000256" key="4">
    <source>
        <dbReference type="HAMAP-Rule" id="MF_00688"/>
    </source>
</evidence>
<keyword evidence="7" id="KW-1185">Reference proteome</keyword>